<dbReference type="RefSeq" id="WP_130255243.1">
    <property type="nucleotide sequence ID" value="NZ_PPSX01000028.1"/>
</dbReference>
<dbReference type="InterPro" id="IPR010499">
    <property type="entry name" value="AraC_E-bd"/>
</dbReference>
<keyword evidence="1" id="KW-0805">Transcription regulation</keyword>
<evidence type="ECO:0000259" key="3">
    <source>
        <dbReference type="PROSITE" id="PS01124"/>
    </source>
</evidence>
<keyword evidence="2" id="KW-0804">Transcription</keyword>
<dbReference type="EMBL" id="PPSX01000028">
    <property type="protein sequence ID" value="RZQ53429.1"/>
    <property type="molecule type" value="Genomic_DNA"/>
</dbReference>
<reference evidence="4 5" key="1">
    <citation type="submission" date="2018-01" db="EMBL/GenBank/DDBJ databases">
        <title>Co-occurrence of chitin degradation, pigmentation and bioactivity in marine Pseudoalteromonas.</title>
        <authorList>
            <person name="Paulsen S."/>
            <person name="Gram L."/>
            <person name="Machado H."/>
        </authorList>
    </citation>
    <scope>NUCLEOTIDE SEQUENCE [LARGE SCALE GENOMIC DNA]</scope>
    <source>
        <strain evidence="4 5">S3898</strain>
    </source>
</reference>
<dbReference type="Gene3D" id="3.20.80.10">
    <property type="entry name" value="Regulatory factor, effector binding domain"/>
    <property type="match status" value="1"/>
</dbReference>
<dbReference type="Proteomes" id="UP000291338">
    <property type="component" value="Unassembled WGS sequence"/>
</dbReference>
<dbReference type="InterPro" id="IPR011256">
    <property type="entry name" value="Reg_factor_effector_dom_sf"/>
</dbReference>
<sequence length="288" mass="33497">MNHKLVTKNQYEQRLLRVIDYIYEHVDGELDVNALADVACMSSYHFHRIYREFAGETINVTVRRMRLLKAAAYLVRSDLSQQQIAKQVGYGSVEAFNRAFSKHYQETPNQYRAARADKQVTVLYPKSDKEYKTMYQVEQQTIPALSLITIDHNGDYMQIGQAFEKLSMMAGKLGLINDKTRFFGIYYDDPKTVKTDELRSKACITVDLNTLPEQHEFEVMSIPAANSVSLLFKGDYPELEKPYDWLFGEYLPSSQYQLKDFPPFEEYLNDLREVAPQDLLTRIYCLVD</sequence>
<dbReference type="PANTHER" id="PTHR40055">
    <property type="entry name" value="TRANSCRIPTIONAL REGULATOR YGIV-RELATED"/>
    <property type="match status" value="1"/>
</dbReference>
<dbReference type="AlphaFoldDB" id="A0A4Q7IPE3"/>
<dbReference type="PANTHER" id="PTHR40055:SF1">
    <property type="entry name" value="TRANSCRIPTIONAL REGULATOR YGIV-RELATED"/>
    <property type="match status" value="1"/>
</dbReference>
<dbReference type="GO" id="GO:0003700">
    <property type="term" value="F:DNA-binding transcription factor activity"/>
    <property type="evidence" value="ECO:0007669"/>
    <property type="project" value="InterPro"/>
</dbReference>
<dbReference type="GO" id="GO:0043565">
    <property type="term" value="F:sequence-specific DNA binding"/>
    <property type="evidence" value="ECO:0007669"/>
    <property type="project" value="InterPro"/>
</dbReference>
<evidence type="ECO:0000256" key="1">
    <source>
        <dbReference type="ARBA" id="ARBA00023015"/>
    </source>
</evidence>
<organism evidence="4 5">
    <name type="scientific">Pseudoalteromonas phenolica</name>
    <dbReference type="NCBI Taxonomy" id="161398"/>
    <lineage>
        <taxon>Bacteria</taxon>
        <taxon>Pseudomonadati</taxon>
        <taxon>Pseudomonadota</taxon>
        <taxon>Gammaproteobacteria</taxon>
        <taxon>Alteromonadales</taxon>
        <taxon>Pseudoalteromonadaceae</taxon>
        <taxon>Pseudoalteromonas</taxon>
    </lineage>
</organism>
<dbReference type="Gene3D" id="1.10.10.60">
    <property type="entry name" value="Homeodomain-like"/>
    <property type="match status" value="2"/>
</dbReference>
<accession>A0A4Q7IPE3</accession>
<dbReference type="PROSITE" id="PS01124">
    <property type="entry name" value="HTH_ARAC_FAMILY_2"/>
    <property type="match status" value="1"/>
</dbReference>
<dbReference type="SMART" id="SM00342">
    <property type="entry name" value="HTH_ARAC"/>
    <property type="match status" value="1"/>
</dbReference>
<dbReference type="Pfam" id="PF06445">
    <property type="entry name" value="GyrI-like"/>
    <property type="match status" value="1"/>
</dbReference>
<name>A0A4Q7IPE3_9GAMM</name>
<gene>
    <name evidence="4" type="ORF">C1E23_09005</name>
</gene>
<feature type="domain" description="HTH araC/xylS-type" evidence="3">
    <location>
        <begin position="16"/>
        <end position="114"/>
    </location>
</feature>
<evidence type="ECO:0000313" key="5">
    <source>
        <dbReference type="Proteomes" id="UP000291338"/>
    </source>
</evidence>
<proteinExistence type="predicted"/>
<dbReference type="InterPro" id="IPR018060">
    <property type="entry name" value="HTH_AraC"/>
</dbReference>
<dbReference type="Pfam" id="PF12833">
    <property type="entry name" value="HTH_18"/>
    <property type="match status" value="1"/>
</dbReference>
<comment type="caution">
    <text evidence="4">The sequence shown here is derived from an EMBL/GenBank/DDBJ whole genome shotgun (WGS) entry which is preliminary data.</text>
</comment>
<dbReference type="SUPFAM" id="SSF46689">
    <property type="entry name" value="Homeodomain-like"/>
    <property type="match status" value="2"/>
</dbReference>
<evidence type="ECO:0000313" key="4">
    <source>
        <dbReference type="EMBL" id="RZQ53429.1"/>
    </source>
</evidence>
<dbReference type="InterPro" id="IPR009057">
    <property type="entry name" value="Homeodomain-like_sf"/>
</dbReference>
<dbReference type="InterPro" id="IPR029442">
    <property type="entry name" value="GyrI-like"/>
</dbReference>
<dbReference type="SUPFAM" id="SSF55136">
    <property type="entry name" value="Probable bacterial effector-binding domain"/>
    <property type="match status" value="1"/>
</dbReference>
<dbReference type="InterPro" id="IPR050908">
    <property type="entry name" value="SmbC-like"/>
</dbReference>
<dbReference type="SMART" id="SM00871">
    <property type="entry name" value="AraC_E_bind"/>
    <property type="match status" value="1"/>
</dbReference>
<protein>
    <submittedName>
        <fullName evidence="4">AraC family transcriptional regulator</fullName>
    </submittedName>
</protein>
<evidence type="ECO:0000256" key="2">
    <source>
        <dbReference type="ARBA" id="ARBA00023163"/>
    </source>
</evidence>